<dbReference type="InterPro" id="IPR002347">
    <property type="entry name" value="SDR_fam"/>
</dbReference>
<gene>
    <name evidence="3" type="ORF">AWB68_05130</name>
</gene>
<dbReference type="InterPro" id="IPR036291">
    <property type="entry name" value="NAD(P)-bd_dom_sf"/>
</dbReference>
<dbReference type="SUPFAM" id="SSF51735">
    <property type="entry name" value="NAD(P)-binding Rossmann-fold domains"/>
    <property type="match status" value="1"/>
</dbReference>
<dbReference type="PROSITE" id="PS00061">
    <property type="entry name" value="ADH_SHORT"/>
    <property type="match status" value="1"/>
</dbReference>
<organism evidence="3 4">
    <name type="scientific">Caballeronia choica</name>
    <dbReference type="NCBI Taxonomy" id="326476"/>
    <lineage>
        <taxon>Bacteria</taxon>
        <taxon>Pseudomonadati</taxon>
        <taxon>Pseudomonadota</taxon>
        <taxon>Betaproteobacteria</taxon>
        <taxon>Burkholderiales</taxon>
        <taxon>Burkholderiaceae</taxon>
        <taxon>Caballeronia</taxon>
    </lineage>
</organism>
<dbReference type="InterPro" id="IPR057326">
    <property type="entry name" value="KR_dom"/>
</dbReference>
<dbReference type="PANTHER" id="PTHR42760">
    <property type="entry name" value="SHORT-CHAIN DEHYDROGENASES/REDUCTASES FAMILY MEMBER"/>
    <property type="match status" value="1"/>
</dbReference>
<evidence type="ECO:0000313" key="3">
    <source>
        <dbReference type="EMBL" id="SAL77136.1"/>
    </source>
</evidence>
<dbReference type="AlphaFoldDB" id="A0A158K7P6"/>
<dbReference type="InterPro" id="IPR020904">
    <property type="entry name" value="Sc_DH/Rdtase_CS"/>
</dbReference>
<reference evidence="3" key="1">
    <citation type="submission" date="2016-01" db="EMBL/GenBank/DDBJ databases">
        <authorList>
            <person name="Peeters C."/>
        </authorList>
    </citation>
    <scope>NUCLEOTIDE SEQUENCE [LARGE SCALE GENOMIC DNA]</scope>
    <source>
        <strain evidence="3">LMG 22940</strain>
    </source>
</reference>
<proteinExistence type="inferred from homology"/>
<dbReference type="Pfam" id="PF13561">
    <property type="entry name" value="adh_short_C2"/>
    <property type="match status" value="1"/>
</dbReference>
<dbReference type="PRINTS" id="PR00081">
    <property type="entry name" value="GDHRDH"/>
</dbReference>
<dbReference type="GO" id="GO:0016616">
    <property type="term" value="F:oxidoreductase activity, acting on the CH-OH group of donors, NAD or NADP as acceptor"/>
    <property type="evidence" value="ECO:0007669"/>
    <property type="project" value="TreeGrafter"/>
</dbReference>
<evidence type="ECO:0000313" key="4">
    <source>
        <dbReference type="Proteomes" id="UP000054770"/>
    </source>
</evidence>
<dbReference type="FunFam" id="3.40.50.720:FF:000084">
    <property type="entry name" value="Short-chain dehydrogenase reductase"/>
    <property type="match status" value="1"/>
</dbReference>
<comment type="similarity">
    <text evidence="1">Belongs to the short-chain dehydrogenases/reductases (SDR) family.</text>
</comment>
<keyword evidence="4" id="KW-1185">Reference proteome</keyword>
<feature type="domain" description="Ketoreductase" evidence="2">
    <location>
        <begin position="23"/>
        <end position="199"/>
    </location>
</feature>
<evidence type="ECO:0000256" key="1">
    <source>
        <dbReference type="ARBA" id="ARBA00006484"/>
    </source>
</evidence>
<dbReference type="SMART" id="SM00822">
    <property type="entry name" value="PKS_KR"/>
    <property type="match status" value="1"/>
</dbReference>
<dbReference type="PRINTS" id="PR00080">
    <property type="entry name" value="SDRFAMILY"/>
</dbReference>
<name>A0A158K7P6_9BURK</name>
<comment type="caution">
    <text evidence="3">The sequence shown here is derived from an EMBL/GenBank/DDBJ whole genome shotgun (WGS) entry which is preliminary data.</text>
</comment>
<dbReference type="EMBL" id="FCON02000070">
    <property type="protein sequence ID" value="SAL77136.1"/>
    <property type="molecule type" value="Genomic_DNA"/>
</dbReference>
<protein>
    <submittedName>
        <fullName evidence="3">Short-chain dehydrogenase/reductase SDR</fullName>
    </submittedName>
</protein>
<evidence type="ECO:0000259" key="2">
    <source>
        <dbReference type="SMART" id="SM00822"/>
    </source>
</evidence>
<dbReference type="Gene3D" id="3.40.50.720">
    <property type="entry name" value="NAD(P)-binding Rossmann-like Domain"/>
    <property type="match status" value="1"/>
</dbReference>
<accession>A0A158K7P6</accession>
<dbReference type="Proteomes" id="UP000054770">
    <property type="component" value="Unassembled WGS sequence"/>
</dbReference>
<sequence>MAARSRPGACMLPKTPSFSLTGKTALVIGAGRGIGLAAAAALAQAGAVVTLVARSMDDLEEASKLINAEGGKSNYIALDVKDSRAVSHAIAEGGPFDILVNSAGINRPKPLVDTADEDIDAVFDLNVKAAFHLCRAVAKGMLRAGIPGSIINISSQMGHVGSPGRTVYCASKHALEGMTKALAWELGPHGIRVNTLCPTFIETALTADMFEAPGFREWVTSRIALGRVGRVEEVMGAVVFLASDASTLMTGSALMLDGGWTAA</sequence>